<feature type="signal peptide" evidence="2">
    <location>
        <begin position="1"/>
        <end position="26"/>
    </location>
</feature>
<comment type="caution">
    <text evidence="3">The sequence shown here is derived from an EMBL/GenBank/DDBJ whole genome shotgun (WGS) entry which is preliminary data.</text>
</comment>
<feature type="region of interest" description="Disordered" evidence="1">
    <location>
        <begin position="61"/>
        <end position="127"/>
    </location>
</feature>
<organism evidence="3 4">
    <name type="scientific">Microbacterium kyungheense</name>
    <dbReference type="NCBI Taxonomy" id="1263636"/>
    <lineage>
        <taxon>Bacteria</taxon>
        <taxon>Bacillati</taxon>
        <taxon>Actinomycetota</taxon>
        <taxon>Actinomycetes</taxon>
        <taxon>Micrococcales</taxon>
        <taxon>Microbacteriaceae</taxon>
        <taxon>Microbacterium</taxon>
    </lineage>
</organism>
<gene>
    <name evidence="3" type="ORF">FB391_1727</name>
</gene>
<evidence type="ECO:0000313" key="4">
    <source>
        <dbReference type="Proteomes" id="UP000320235"/>
    </source>
</evidence>
<evidence type="ECO:0000256" key="2">
    <source>
        <dbReference type="SAM" id="SignalP"/>
    </source>
</evidence>
<feature type="chain" id="PRO_5022132028" description="Secreted protein" evidence="2">
    <location>
        <begin position="27"/>
        <end position="253"/>
    </location>
</feature>
<reference evidence="3 4" key="1">
    <citation type="submission" date="2019-06" db="EMBL/GenBank/DDBJ databases">
        <title>Sequencing the genomes of 1000 actinobacteria strains.</title>
        <authorList>
            <person name="Klenk H.-P."/>
        </authorList>
    </citation>
    <scope>NUCLEOTIDE SEQUENCE [LARGE SCALE GENOMIC DNA]</scope>
    <source>
        <strain evidence="3 4">DSM 105492</strain>
    </source>
</reference>
<dbReference type="EMBL" id="VFPE01000002">
    <property type="protein sequence ID" value="TQM27700.1"/>
    <property type="molecule type" value="Genomic_DNA"/>
</dbReference>
<evidence type="ECO:0008006" key="5">
    <source>
        <dbReference type="Google" id="ProtNLM"/>
    </source>
</evidence>
<dbReference type="OrthoDB" id="4979603at2"/>
<dbReference type="Proteomes" id="UP000320235">
    <property type="component" value="Unassembled WGS sequence"/>
</dbReference>
<evidence type="ECO:0000256" key="1">
    <source>
        <dbReference type="SAM" id="MobiDB-lite"/>
    </source>
</evidence>
<feature type="compositionally biased region" description="Low complexity" evidence="1">
    <location>
        <begin position="75"/>
        <end position="84"/>
    </location>
</feature>
<name>A0A543F1M4_9MICO</name>
<proteinExistence type="predicted"/>
<accession>A0A543F1M4</accession>
<keyword evidence="4" id="KW-1185">Reference proteome</keyword>
<dbReference type="RefSeq" id="WP_141894024.1">
    <property type="nucleotide sequence ID" value="NZ_BAABLH010000004.1"/>
</dbReference>
<feature type="compositionally biased region" description="Low complexity" evidence="1">
    <location>
        <begin position="107"/>
        <end position="119"/>
    </location>
</feature>
<protein>
    <recommendedName>
        <fullName evidence="5">Secreted protein</fullName>
    </recommendedName>
</protein>
<dbReference type="AlphaFoldDB" id="A0A543F1M4"/>
<keyword evidence="2" id="KW-0732">Signal</keyword>
<evidence type="ECO:0000313" key="3">
    <source>
        <dbReference type="EMBL" id="TQM27700.1"/>
    </source>
</evidence>
<sequence>MRRATTVRSAAAAVLVLLLVAGTGQAASAVPVTRAGAEAGCLIPNPLGPLFGLSDCAVPAPGADPVDTPTPTPTLTPGTETSPTQEPREDPGGEASTPPEGDEAPAEPEGLPLAPLDEGAPVFTGDPATLSGDGLSIEGLSGIAIVSVRLADGTMERAIRLSADRIVVQGFRLDVPAGDGGLRNTATTLTIEGHVVVYTPSIRGILADGTERLIDTLTTPTADELASLTRLTLPLRGMLADGIAYDDSHQATF</sequence>